<dbReference type="PROSITE" id="PS00178">
    <property type="entry name" value="AA_TRNA_LIGASE_I"/>
    <property type="match status" value="1"/>
</dbReference>
<feature type="short sequence motif" description="'KMSKS' region" evidence="7">
    <location>
        <begin position="257"/>
        <end position="261"/>
    </location>
</feature>
<name>A0ABV1GC32_9FIRM</name>
<dbReference type="NCBIfam" id="NF004315">
    <property type="entry name" value="PRK05710.1-4"/>
    <property type="match status" value="1"/>
</dbReference>
<evidence type="ECO:0000256" key="5">
    <source>
        <dbReference type="ARBA" id="ARBA00022840"/>
    </source>
</evidence>
<dbReference type="PANTHER" id="PTHR43311">
    <property type="entry name" value="GLUTAMATE--TRNA LIGASE"/>
    <property type="match status" value="1"/>
</dbReference>
<sequence length="320" mass="35520">MRECAVPAPVVRGRFAPSPSGRMHLGNVWCALLAWLSVRSQQGVMVLRIEDLDTGRCRPEYADRLMDDLRWLGLDWDEGPGAAQPDGPYYQSQCAPLYRRALEQVAGAARVYPCYCSRADLHAASAPHRADGTVLYAGRCRNLDAEQRAQLEAAGRRPALRVTVPDRDVAFTDGLCGPMTQNLARECGDFLLRRSDGVFAYQLAVVTDDGRMGINQVVRGRDLLDSTPRQIWLQECLGLPQPAYYHTPLLCAPDGRRLSKREKDLDMGALRSRFSPRQLTGRLAALAGLVPPGTQCTPAQLVDVFDWNKIGRDDVLISDW</sequence>
<evidence type="ECO:0000256" key="8">
    <source>
        <dbReference type="RuleBase" id="RU363037"/>
    </source>
</evidence>
<dbReference type="InterPro" id="IPR014729">
    <property type="entry name" value="Rossmann-like_a/b/a_fold"/>
</dbReference>
<comment type="function">
    <text evidence="7">Catalyzes the tRNA-independent activation of glutamate in presence of ATP and the subsequent transfer of glutamate onto a tRNA(Asp). Glutamate is transferred on the 2-amino-5-(4,5-dihydroxy-2-cyclopenten-1-yl) moiety of the queuosine in the wobble position of the QUC anticodon.</text>
</comment>
<evidence type="ECO:0000259" key="9">
    <source>
        <dbReference type="Pfam" id="PF00749"/>
    </source>
</evidence>
<proteinExistence type="inferred from homology"/>
<comment type="caution">
    <text evidence="10">The sequence shown here is derived from an EMBL/GenBank/DDBJ whole genome shotgun (WGS) entry which is preliminary data.</text>
</comment>
<evidence type="ECO:0000256" key="7">
    <source>
        <dbReference type="HAMAP-Rule" id="MF_01428"/>
    </source>
</evidence>
<organism evidence="10 11">
    <name type="scientific">Ruthenibacterium intestinale</name>
    <dbReference type="NCBI Taxonomy" id="3133163"/>
    <lineage>
        <taxon>Bacteria</taxon>
        <taxon>Bacillati</taxon>
        <taxon>Bacillota</taxon>
        <taxon>Clostridia</taxon>
        <taxon>Eubacteriales</taxon>
        <taxon>Oscillospiraceae</taxon>
        <taxon>Ruthenibacterium</taxon>
    </lineage>
</organism>
<dbReference type="EC" id="6.1.1.-" evidence="7"/>
<feature type="binding site" evidence="7">
    <location>
        <position position="201"/>
    </location>
    <ligand>
        <name>L-glutamate</name>
        <dbReference type="ChEBI" id="CHEBI:29985"/>
    </ligand>
</feature>
<keyword evidence="5 7" id="KW-0067">ATP-binding</keyword>
<comment type="similarity">
    <text evidence="7">Belongs to the class-I aminoacyl-tRNA synthetase family. GluQ subfamily.</text>
</comment>
<keyword evidence="4 7" id="KW-0862">Zinc</keyword>
<feature type="short sequence motif" description="'HIGH' region" evidence="7">
    <location>
        <begin position="17"/>
        <end position="27"/>
    </location>
</feature>
<evidence type="ECO:0000256" key="1">
    <source>
        <dbReference type="ARBA" id="ARBA00022598"/>
    </source>
</evidence>
<dbReference type="Pfam" id="PF00749">
    <property type="entry name" value="tRNA-synt_1c"/>
    <property type="match status" value="1"/>
</dbReference>
<dbReference type="InterPro" id="IPR020058">
    <property type="entry name" value="Glu/Gln-tRNA-synth_Ib_cat-dom"/>
</dbReference>
<feature type="domain" description="Glutamyl/glutaminyl-tRNA synthetase class Ib catalytic" evidence="9">
    <location>
        <begin position="11"/>
        <end position="293"/>
    </location>
</feature>
<evidence type="ECO:0000256" key="6">
    <source>
        <dbReference type="ARBA" id="ARBA00023146"/>
    </source>
</evidence>
<accession>A0ABV1GC32</accession>
<dbReference type="InterPro" id="IPR022380">
    <property type="entry name" value="Glu-Q_tRNA(Asp)_Synthase"/>
</dbReference>
<keyword evidence="6 7" id="KW-0030">Aminoacyl-tRNA synthetase</keyword>
<feature type="binding site" evidence="7">
    <location>
        <position position="50"/>
    </location>
    <ligand>
        <name>L-glutamate</name>
        <dbReference type="ChEBI" id="CHEBI:29985"/>
    </ligand>
</feature>
<keyword evidence="11" id="KW-1185">Reference proteome</keyword>
<dbReference type="EMBL" id="JBBMFA010000051">
    <property type="protein sequence ID" value="MEQ2519365.1"/>
    <property type="molecule type" value="Genomic_DNA"/>
</dbReference>
<dbReference type="RefSeq" id="WP_349214778.1">
    <property type="nucleotide sequence ID" value="NZ_JBBMFA010000051.1"/>
</dbReference>
<feature type="binding site" evidence="7">
    <location>
        <begin position="14"/>
        <end position="18"/>
    </location>
    <ligand>
        <name>L-glutamate</name>
        <dbReference type="ChEBI" id="CHEBI:29985"/>
    </ligand>
</feature>
<dbReference type="InterPro" id="IPR049940">
    <property type="entry name" value="GluQ/Sye"/>
</dbReference>
<dbReference type="Gene3D" id="3.40.50.620">
    <property type="entry name" value="HUPs"/>
    <property type="match status" value="1"/>
</dbReference>
<feature type="binding site" evidence="7">
    <location>
        <position position="219"/>
    </location>
    <ligand>
        <name>L-glutamate</name>
        <dbReference type="ChEBI" id="CHEBI:29985"/>
    </ligand>
</feature>
<dbReference type="NCBIfam" id="TIGR03838">
    <property type="entry name" value="queuosine_YadB"/>
    <property type="match status" value="1"/>
</dbReference>
<dbReference type="HAMAP" id="MF_01428">
    <property type="entry name" value="Glu_Q_tRNA_synth"/>
    <property type="match status" value="1"/>
</dbReference>
<feature type="binding site" evidence="7">
    <location>
        <position position="140"/>
    </location>
    <ligand>
        <name>Zn(2+)</name>
        <dbReference type="ChEBI" id="CHEBI:29105"/>
    </ligand>
</feature>
<evidence type="ECO:0000256" key="2">
    <source>
        <dbReference type="ARBA" id="ARBA00022723"/>
    </source>
</evidence>
<dbReference type="InterPro" id="IPR000924">
    <property type="entry name" value="Glu/Gln-tRNA-synth"/>
</dbReference>
<dbReference type="PANTHER" id="PTHR43311:SF1">
    <property type="entry name" value="GLUTAMYL-Q TRNA(ASP) SYNTHETASE"/>
    <property type="match status" value="1"/>
</dbReference>
<dbReference type="PRINTS" id="PR00987">
    <property type="entry name" value="TRNASYNTHGLU"/>
</dbReference>
<keyword evidence="1 7" id="KW-0436">Ligase</keyword>
<feature type="binding site" evidence="7">
    <location>
        <position position="114"/>
    </location>
    <ligand>
        <name>Zn(2+)</name>
        <dbReference type="ChEBI" id="CHEBI:29105"/>
    </ligand>
</feature>
<keyword evidence="8" id="KW-0648">Protein biosynthesis</keyword>
<keyword evidence="2 7" id="KW-0479">Metal-binding</keyword>
<keyword evidence="3 7" id="KW-0547">Nucleotide-binding</keyword>
<feature type="binding site" evidence="7">
    <location>
        <position position="136"/>
    </location>
    <ligand>
        <name>Zn(2+)</name>
        <dbReference type="ChEBI" id="CHEBI:29105"/>
    </ligand>
</feature>
<evidence type="ECO:0000256" key="3">
    <source>
        <dbReference type="ARBA" id="ARBA00022741"/>
    </source>
</evidence>
<dbReference type="NCBIfam" id="NF004314">
    <property type="entry name" value="PRK05710.1-3"/>
    <property type="match status" value="1"/>
</dbReference>
<dbReference type="InterPro" id="IPR001412">
    <property type="entry name" value="aa-tRNA-synth_I_CS"/>
</dbReference>
<evidence type="ECO:0000313" key="11">
    <source>
        <dbReference type="Proteomes" id="UP001477672"/>
    </source>
</evidence>
<feature type="binding site" evidence="7">
    <location>
        <position position="260"/>
    </location>
    <ligand>
        <name>ATP</name>
        <dbReference type="ChEBI" id="CHEBI:30616"/>
    </ligand>
</feature>
<dbReference type="Proteomes" id="UP001477672">
    <property type="component" value="Unassembled WGS sequence"/>
</dbReference>
<reference evidence="10 11" key="1">
    <citation type="submission" date="2024-03" db="EMBL/GenBank/DDBJ databases">
        <title>Human intestinal bacterial collection.</title>
        <authorList>
            <person name="Pauvert C."/>
            <person name="Hitch T.C.A."/>
            <person name="Clavel T."/>
        </authorList>
    </citation>
    <scope>NUCLEOTIDE SEQUENCE [LARGE SCALE GENOMIC DNA]</scope>
    <source>
        <strain evidence="10 11">CLA-JM-H11</strain>
    </source>
</reference>
<dbReference type="SUPFAM" id="SSF52374">
    <property type="entry name" value="Nucleotidylyl transferase"/>
    <property type="match status" value="1"/>
</dbReference>
<feature type="binding site" evidence="7">
    <location>
        <position position="116"/>
    </location>
    <ligand>
        <name>Zn(2+)</name>
        <dbReference type="ChEBI" id="CHEBI:29105"/>
    </ligand>
</feature>
<protein>
    <recommendedName>
        <fullName evidence="7">Glutamyl-Q tRNA(Asp) synthetase</fullName>
        <shortName evidence="7">Glu-Q-RSs</shortName>
        <ecNumber evidence="7">6.1.1.-</ecNumber>
    </recommendedName>
</protein>
<evidence type="ECO:0000256" key="4">
    <source>
        <dbReference type="ARBA" id="ARBA00022833"/>
    </source>
</evidence>
<comment type="cofactor">
    <cofactor evidence="7">
        <name>Zn(2+)</name>
        <dbReference type="ChEBI" id="CHEBI:29105"/>
    </cofactor>
    <text evidence="7">Binds 1 zinc ion per subunit.</text>
</comment>
<evidence type="ECO:0000313" key="10">
    <source>
        <dbReference type="EMBL" id="MEQ2519365.1"/>
    </source>
</evidence>
<gene>
    <name evidence="10" type="primary">gluQRS</name>
    <name evidence="7" type="synonym">gluQ</name>
    <name evidence="10" type="ORF">WMO24_02770</name>
</gene>